<evidence type="ECO:0000256" key="3">
    <source>
        <dbReference type="ARBA" id="ARBA00006490"/>
    </source>
</evidence>
<evidence type="ECO:0000256" key="8">
    <source>
        <dbReference type="ARBA" id="ARBA00023004"/>
    </source>
</evidence>
<dbReference type="Proteomes" id="UP000199118">
    <property type="component" value="Unassembled WGS sequence"/>
</dbReference>
<evidence type="ECO:0000313" key="12">
    <source>
        <dbReference type="EMBL" id="SDW30743.1"/>
    </source>
</evidence>
<evidence type="ECO:0000256" key="2">
    <source>
        <dbReference type="ARBA" id="ARBA00003120"/>
    </source>
</evidence>
<sequence>MSPRPSAYSQKRPRAYLDWNASAPLRAEARSAALAALDLGGNPSSVHAEGRAARAMLERARAQVAALVGCAAEEVVFASGATEAAGILAQLPEGVVEVEPGSHPCLLEQARTGEAPGRVLAMTPGNNETGMLTPIPAAAPGTRVLADVTQLVGRAEFDFAASGADFAILSGHKIGGPKGVGALIVRGASLDGAVLAPGGGQETRRRAGTENLPGIAGFGAAAEAAAAEREAGAWDRVAILRDRLEGRLESLPHAPEIVGRGAPRLPNTTLILARGWRGETQAMQMDLAGYAVSSGSACASGKTAPSTVLAALGYSPEDAACGLRVSIGPATTEAEIDGFADAWAEKHARATARAA</sequence>
<keyword evidence="5" id="KW-0808">Transferase</keyword>
<evidence type="ECO:0000256" key="10">
    <source>
        <dbReference type="ARBA" id="ARBA00050776"/>
    </source>
</evidence>
<evidence type="ECO:0000256" key="1">
    <source>
        <dbReference type="ARBA" id="ARBA00001933"/>
    </source>
</evidence>
<dbReference type="InterPro" id="IPR015421">
    <property type="entry name" value="PyrdxlP-dep_Trfase_major"/>
</dbReference>
<dbReference type="EMBL" id="FNMZ01000001">
    <property type="protein sequence ID" value="SDW30743.1"/>
    <property type="molecule type" value="Genomic_DNA"/>
</dbReference>
<keyword evidence="8" id="KW-0408">Iron</keyword>
<feature type="domain" description="Aminotransferase class V" evidence="11">
    <location>
        <begin position="16"/>
        <end position="90"/>
    </location>
</feature>
<evidence type="ECO:0000256" key="6">
    <source>
        <dbReference type="ARBA" id="ARBA00022723"/>
    </source>
</evidence>
<evidence type="ECO:0000256" key="7">
    <source>
        <dbReference type="ARBA" id="ARBA00022898"/>
    </source>
</evidence>
<protein>
    <recommendedName>
        <fullName evidence="4">Cysteine desulfurase</fullName>
    </recommendedName>
</protein>
<organism evidence="12 13">
    <name type="scientific">Albimonas donghaensis</name>
    <dbReference type="NCBI Taxonomy" id="356660"/>
    <lineage>
        <taxon>Bacteria</taxon>
        <taxon>Pseudomonadati</taxon>
        <taxon>Pseudomonadota</taxon>
        <taxon>Alphaproteobacteria</taxon>
        <taxon>Rhodobacterales</taxon>
        <taxon>Paracoccaceae</taxon>
        <taxon>Albimonas</taxon>
    </lineage>
</organism>
<dbReference type="InterPro" id="IPR000192">
    <property type="entry name" value="Aminotrans_V_dom"/>
</dbReference>
<dbReference type="InterPro" id="IPR015424">
    <property type="entry name" value="PyrdxlP-dep_Trfase"/>
</dbReference>
<comment type="cofactor">
    <cofactor evidence="1">
        <name>pyridoxal 5'-phosphate</name>
        <dbReference type="ChEBI" id="CHEBI:597326"/>
    </cofactor>
</comment>
<proteinExistence type="inferred from homology"/>
<dbReference type="OrthoDB" id="9808002at2"/>
<dbReference type="AlphaFoldDB" id="A0A1H2SGB5"/>
<dbReference type="SUPFAM" id="SSF53383">
    <property type="entry name" value="PLP-dependent transferases"/>
    <property type="match status" value="1"/>
</dbReference>
<evidence type="ECO:0000256" key="9">
    <source>
        <dbReference type="ARBA" id="ARBA00023014"/>
    </source>
</evidence>
<reference evidence="12 13" key="1">
    <citation type="submission" date="2016-10" db="EMBL/GenBank/DDBJ databases">
        <authorList>
            <person name="de Groot N.N."/>
        </authorList>
    </citation>
    <scope>NUCLEOTIDE SEQUENCE [LARGE SCALE GENOMIC DNA]</scope>
    <source>
        <strain evidence="12 13">DSM 17890</strain>
    </source>
</reference>
<name>A0A1H2SGB5_9RHOB</name>
<comment type="catalytic activity">
    <reaction evidence="10">
        <text>(sulfur carrier)-H + L-cysteine = (sulfur carrier)-SH + L-alanine</text>
        <dbReference type="Rhea" id="RHEA:43892"/>
        <dbReference type="Rhea" id="RHEA-COMP:14737"/>
        <dbReference type="Rhea" id="RHEA-COMP:14739"/>
        <dbReference type="ChEBI" id="CHEBI:29917"/>
        <dbReference type="ChEBI" id="CHEBI:35235"/>
        <dbReference type="ChEBI" id="CHEBI:57972"/>
        <dbReference type="ChEBI" id="CHEBI:64428"/>
        <dbReference type="EC" id="2.8.1.7"/>
    </reaction>
</comment>
<evidence type="ECO:0000313" key="13">
    <source>
        <dbReference type="Proteomes" id="UP000199118"/>
    </source>
</evidence>
<evidence type="ECO:0000256" key="4">
    <source>
        <dbReference type="ARBA" id="ARBA00013558"/>
    </source>
</evidence>
<dbReference type="GO" id="GO:0051536">
    <property type="term" value="F:iron-sulfur cluster binding"/>
    <property type="evidence" value="ECO:0007669"/>
    <property type="project" value="UniProtKB-KW"/>
</dbReference>
<dbReference type="GO" id="GO:0031071">
    <property type="term" value="F:cysteine desulfurase activity"/>
    <property type="evidence" value="ECO:0007669"/>
    <property type="project" value="UniProtKB-EC"/>
</dbReference>
<feature type="domain" description="Aminotransferase class V" evidence="11">
    <location>
        <begin position="118"/>
        <end position="338"/>
    </location>
</feature>
<evidence type="ECO:0000259" key="11">
    <source>
        <dbReference type="Pfam" id="PF00266"/>
    </source>
</evidence>
<accession>A0A1H2SGB5</accession>
<comment type="similarity">
    <text evidence="3">Belongs to the class-V pyridoxal-phosphate-dependent aminotransferase family. NifS/IscS subfamily.</text>
</comment>
<dbReference type="PANTHER" id="PTHR11601">
    <property type="entry name" value="CYSTEINE DESULFURYLASE FAMILY MEMBER"/>
    <property type="match status" value="1"/>
</dbReference>
<keyword evidence="9" id="KW-0411">Iron-sulfur</keyword>
<keyword evidence="7" id="KW-0663">Pyridoxal phosphate</keyword>
<dbReference type="Gene3D" id="3.90.1150.10">
    <property type="entry name" value="Aspartate Aminotransferase, domain 1"/>
    <property type="match status" value="2"/>
</dbReference>
<dbReference type="STRING" id="356660.SAMN05444336_101656"/>
<dbReference type="InterPro" id="IPR015422">
    <property type="entry name" value="PyrdxlP-dep_Trfase_small"/>
</dbReference>
<dbReference type="Gene3D" id="1.10.260.50">
    <property type="match status" value="2"/>
</dbReference>
<keyword evidence="13" id="KW-1185">Reference proteome</keyword>
<dbReference type="RefSeq" id="WP_092679677.1">
    <property type="nucleotide sequence ID" value="NZ_FNMZ01000001.1"/>
</dbReference>
<dbReference type="PIRSF" id="PIRSF005572">
    <property type="entry name" value="NifS"/>
    <property type="match status" value="1"/>
</dbReference>
<keyword evidence="6" id="KW-0479">Metal-binding</keyword>
<evidence type="ECO:0000256" key="5">
    <source>
        <dbReference type="ARBA" id="ARBA00022679"/>
    </source>
</evidence>
<dbReference type="Gene3D" id="3.40.640.10">
    <property type="entry name" value="Type I PLP-dependent aspartate aminotransferase-like (Major domain)"/>
    <property type="match status" value="2"/>
</dbReference>
<dbReference type="GO" id="GO:0046872">
    <property type="term" value="F:metal ion binding"/>
    <property type="evidence" value="ECO:0007669"/>
    <property type="project" value="UniProtKB-KW"/>
</dbReference>
<dbReference type="PANTHER" id="PTHR11601:SF34">
    <property type="entry name" value="CYSTEINE DESULFURASE"/>
    <property type="match status" value="1"/>
</dbReference>
<gene>
    <name evidence="12" type="ORF">SAMN05444336_101656</name>
</gene>
<dbReference type="InterPro" id="IPR016454">
    <property type="entry name" value="Cysteine_dSase"/>
</dbReference>
<dbReference type="Pfam" id="PF00266">
    <property type="entry name" value="Aminotran_5"/>
    <property type="match status" value="2"/>
</dbReference>
<comment type="function">
    <text evidence="2">Catalyzes the removal of elemental sulfur atoms from cysteine to produce alanine. Seems to participate in the biosynthesis of the nitrogenase metalloclusters by providing the inorganic sulfur required for the Fe-S core formation.</text>
</comment>